<evidence type="ECO:0000256" key="17">
    <source>
        <dbReference type="ARBA" id="ARBA00060276"/>
    </source>
</evidence>
<keyword evidence="5" id="KW-0436">Ligase</keyword>
<evidence type="ECO:0000256" key="9">
    <source>
        <dbReference type="ARBA" id="ARBA00022989"/>
    </source>
</evidence>
<evidence type="ECO:0000256" key="15">
    <source>
        <dbReference type="ARBA" id="ARBA00046271"/>
    </source>
</evidence>
<dbReference type="GO" id="GO:0044539">
    <property type="term" value="P:long-chain fatty acid import into cell"/>
    <property type="evidence" value="ECO:0007669"/>
    <property type="project" value="TreeGrafter"/>
</dbReference>
<sequence length="624" mass="70731">MFMILATVAGAIGGLYLLVKLKLPWLRSDLKFLKFVIGLGKDLATCKRKNILPIDVFEKTADKFTTKPMIIYKGVSYSFMEVDKMANKLANVALGLGIKQGDTVAMLMYNEPAFVWTWFGFEKIGVEVAFINFHQRKKTLLHSLSISGAKAIFMNSGIDLYQAIDDIANDLKDIEFYTLEAQNSSIPSRFKSLADDLKAAADQRIPRDKRSSITMKSTNCLIFTSGTTGLPKPAIVTHTKCMIGGFLYTYCHVTPDDILYECLPLYHSAGCLIGIGTSRRNGVTMVLAERFSASKFFEECHRNNVTMIHYVGEMCRYLANSPKGDYDTNHKIRVALGNGLRKDVWTLFQKKFKIEQILEFYGATEMPVGFINIENAVGSVGRVSPLIKRIFRANFVKFDTDMDQPVRDEKGQCITAAPYEPGLLLCSLSEQTPFEGYKNRDEATKRKLIHDVFKKGDVYINSGDLFYHDENHYCYFYDRLGDTYRWKGENVSTTQVANIITELPFIIDTCVYGVLVPGSEGRAGMATINLLESEKKHPTADMISQIEQRCINELESYAIPRFLRFTHMLDITSTFKQIKATLKKEGFDPAVVKEPLYYFNTKKQKYCTLDKEIAMAIEKQEIKL</sequence>
<comment type="function">
    <text evidence="17">Acyl-CoA synthetase required for both the import of long chain fatty acids (LCFAs) (C14-C18) and the activation very long chain fatty acids (VLCFAs) (C20-C26) by esterification of the fatty acids into metabolically active CoA-thioesters for subsequent degradation or incorporation into phospholipids. The transport and fatty acyl-CoA synthetase activities are genetically separable and are thus independent activities. Esterifies VLCFAs in the peroxisome matrix. The VLCFAs are actively transported into peroxisomes by a PXA1-PXA2 heterodimeric transporter in the peroxisomal membrane.</text>
</comment>
<dbReference type="GO" id="GO:0005324">
    <property type="term" value="F:long-chain fatty acid transmembrane transporter activity"/>
    <property type="evidence" value="ECO:0007669"/>
    <property type="project" value="TreeGrafter"/>
</dbReference>
<dbReference type="Pfam" id="PF00501">
    <property type="entry name" value="AMP-binding"/>
    <property type="match status" value="1"/>
</dbReference>
<evidence type="ECO:0000256" key="13">
    <source>
        <dbReference type="ARBA" id="ARBA00036527"/>
    </source>
</evidence>
<evidence type="ECO:0000256" key="18">
    <source>
        <dbReference type="ARBA" id="ARBA00068795"/>
    </source>
</evidence>
<dbReference type="PROSITE" id="PS00455">
    <property type="entry name" value="AMP_BINDING"/>
    <property type="match status" value="1"/>
</dbReference>
<dbReference type="GO" id="GO:0004467">
    <property type="term" value="F:long-chain fatty acid-CoA ligase activity"/>
    <property type="evidence" value="ECO:0007669"/>
    <property type="project" value="TreeGrafter"/>
</dbReference>
<keyword evidence="7" id="KW-0547">Nucleotide-binding</keyword>
<comment type="subcellular location">
    <subcellularLocation>
        <location evidence="1">Cell membrane</location>
        <topology evidence="1">Multi-pass membrane protein</topology>
    </subcellularLocation>
    <subcellularLocation>
        <location evidence="15">Peroxisome membrane</location>
    </subcellularLocation>
</comment>
<keyword evidence="9" id="KW-1133">Transmembrane helix</keyword>
<comment type="caution">
    <text evidence="22">The sequence shown here is derived from an EMBL/GenBank/DDBJ whole genome shotgun (WGS) entry which is preliminary data.</text>
</comment>
<reference evidence="22" key="1">
    <citation type="submission" date="2018-11" db="EMBL/GenBank/DDBJ databases">
        <authorList>
            <person name="Alioto T."/>
            <person name="Alioto T."/>
        </authorList>
    </citation>
    <scope>NUCLEOTIDE SEQUENCE</scope>
</reference>
<dbReference type="GO" id="GO:0005778">
    <property type="term" value="C:peroxisomal membrane"/>
    <property type="evidence" value="ECO:0007669"/>
    <property type="project" value="UniProtKB-SubCell"/>
</dbReference>
<evidence type="ECO:0000256" key="11">
    <source>
        <dbReference type="ARBA" id="ARBA00023136"/>
    </source>
</evidence>
<dbReference type="InterPro" id="IPR000873">
    <property type="entry name" value="AMP-dep_synth/lig_dom"/>
</dbReference>
<dbReference type="OrthoDB" id="288590at2759"/>
<evidence type="ECO:0000256" key="1">
    <source>
        <dbReference type="ARBA" id="ARBA00004651"/>
    </source>
</evidence>
<evidence type="ECO:0000256" key="6">
    <source>
        <dbReference type="ARBA" id="ARBA00022692"/>
    </source>
</evidence>
<accession>A0A8B6FFJ1</accession>
<evidence type="ECO:0000256" key="8">
    <source>
        <dbReference type="ARBA" id="ARBA00022840"/>
    </source>
</evidence>
<dbReference type="GO" id="GO:0005789">
    <property type="term" value="C:endoplasmic reticulum membrane"/>
    <property type="evidence" value="ECO:0007669"/>
    <property type="project" value="TreeGrafter"/>
</dbReference>
<keyword evidence="23" id="KW-1185">Reference proteome</keyword>
<evidence type="ECO:0000256" key="7">
    <source>
        <dbReference type="ARBA" id="ARBA00022741"/>
    </source>
</evidence>
<dbReference type="SUPFAM" id="SSF56801">
    <property type="entry name" value="Acetyl-CoA synthetase-like"/>
    <property type="match status" value="1"/>
</dbReference>
<evidence type="ECO:0000256" key="4">
    <source>
        <dbReference type="ARBA" id="ARBA00022475"/>
    </source>
</evidence>
<dbReference type="AlphaFoldDB" id="A0A8B6FFJ1"/>
<evidence type="ECO:0000256" key="12">
    <source>
        <dbReference type="ARBA" id="ARBA00023140"/>
    </source>
</evidence>
<dbReference type="InterPro" id="IPR042099">
    <property type="entry name" value="ANL_N_sf"/>
</dbReference>
<comment type="similarity">
    <text evidence="2">Belongs to the ATP-dependent AMP-binding enzyme family.</text>
</comment>
<dbReference type="InterPro" id="IPR025110">
    <property type="entry name" value="AMP-bd_C"/>
</dbReference>
<comment type="catalytic activity">
    <reaction evidence="13">
        <text>a very long-chain fatty acid + ATP + CoA = a very long-chain fatty acyl-CoA + AMP + diphosphate</text>
        <dbReference type="Rhea" id="RHEA:54536"/>
        <dbReference type="ChEBI" id="CHEBI:30616"/>
        <dbReference type="ChEBI" id="CHEBI:33019"/>
        <dbReference type="ChEBI" id="CHEBI:57287"/>
        <dbReference type="ChEBI" id="CHEBI:58950"/>
        <dbReference type="ChEBI" id="CHEBI:138261"/>
        <dbReference type="ChEBI" id="CHEBI:456215"/>
    </reaction>
    <physiologicalReaction direction="left-to-right" evidence="13">
        <dbReference type="Rhea" id="RHEA:54537"/>
    </physiologicalReaction>
</comment>
<evidence type="ECO:0000256" key="2">
    <source>
        <dbReference type="ARBA" id="ARBA00006432"/>
    </source>
</evidence>
<dbReference type="GO" id="GO:0005886">
    <property type="term" value="C:plasma membrane"/>
    <property type="evidence" value="ECO:0007669"/>
    <property type="project" value="UniProtKB-SubCell"/>
</dbReference>
<evidence type="ECO:0000256" key="3">
    <source>
        <dbReference type="ARBA" id="ARBA00022448"/>
    </source>
</evidence>
<dbReference type="InterPro" id="IPR020845">
    <property type="entry name" value="AMP-binding_CS"/>
</dbReference>
<dbReference type="Gene3D" id="3.30.300.30">
    <property type="match status" value="1"/>
</dbReference>
<dbReference type="FunFam" id="3.40.50.12780:FF:000019">
    <property type="entry name" value="Long-chain fatty acid transporter"/>
    <property type="match status" value="1"/>
</dbReference>
<evidence type="ECO:0000256" key="19">
    <source>
        <dbReference type="ARBA" id="ARBA00078285"/>
    </source>
</evidence>
<evidence type="ECO:0000256" key="14">
    <source>
        <dbReference type="ARBA" id="ARBA00041297"/>
    </source>
</evidence>
<proteinExistence type="inferred from homology"/>
<evidence type="ECO:0000256" key="10">
    <source>
        <dbReference type="ARBA" id="ARBA00023055"/>
    </source>
</evidence>
<gene>
    <name evidence="22" type="ORF">MGAL_10B058698</name>
</gene>
<evidence type="ECO:0000256" key="5">
    <source>
        <dbReference type="ARBA" id="ARBA00022598"/>
    </source>
</evidence>
<feature type="domain" description="AMP-binding enzyme C-terminal" evidence="21">
    <location>
        <begin position="496"/>
        <end position="576"/>
    </location>
</feature>
<keyword evidence="10" id="KW-0445">Lipid transport</keyword>
<dbReference type="Pfam" id="PF13193">
    <property type="entry name" value="AMP-binding_C"/>
    <property type="match status" value="1"/>
</dbReference>
<organism evidence="22 23">
    <name type="scientific">Mytilus galloprovincialis</name>
    <name type="common">Mediterranean mussel</name>
    <dbReference type="NCBI Taxonomy" id="29158"/>
    <lineage>
        <taxon>Eukaryota</taxon>
        <taxon>Metazoa</taxon>
        <taxon>Spiralia</taxon>
        <taxon>Lophotrochozoa</taxon>
        <taxon>Mollusca</taxon>
        <taxon>Bivalvia</taxon>
        <taxon>Autobranchia</taxon>
        <taxon>Pteriomorphia</taxon>
        <taxon>Mytilida</taxon>
        <taxon>Mytiloidea</taxon>
        <taxon>Mytilidae</taxon>
        <taxon>Mytilinae</taxon>
        <taxon>Mytilus</taxon>
    </lineage>
</organism>
<dbReference type="Gene3D" id="3.40.50.12780">
    <property type="entry name" value="N-terminal domain of ligase-like"/>
    <property type="match status" value="1"/>
</dbReference>
<evidence type="ECO:0000313" key="23">
    <source>
        <dbReference type="Proteomes" id="UP000596742"/>
    </source>
</evidence>
<evidence type="ECO:0000313" key="22">
    <source>
        <dbReference type="EMBL" id="VDI48341.1"/>
    </source>
</evidence>
<keyword evidence="8" id="KW-0067">ATP-binding</keyword>
<name>A0A8B6FFJ1_MYTGA</name>
<dbReference type="EMBL" id="UYJE01006713">
    <property type="protein sequence ID" value="VDI48341.1"/>
    <property type="molecule type" value="Genomic_DNA"/>
</dbReference>
<keyword evidence="11" id="KW-0472">Membrane</keyword>
<dbReference type="InterPro" id="IPR045851">
    <property type="entry name" value="AMP-bd_C_sf"/>
</dbReference>
<dbReference type="Proteomes" id="UP000596742">
    <property type="component" value="Unassembled WGS sequence"/>
</dbReference>
<keyword evidence="3" id="KW-0813">Transport</keyword>
<keyword evidence="12" id="KW-0576">Peroxisome</keyword>
<dbReference type="PANTHER" id="PTHR43107">
    <property type="entry name" value="LONG-CHAIN FATTY ACID TRANSPORT PROTEIN"/>
    <property type="match status" value="1"/>
</dbReference>
<dbReference type="PANTHER" id="PTHR43107:SF22">
    <property type="entry name" value="VERY LONG-CHAIN ACYL-COA SYNTHETASE"/>
    <property type="match status" value="1"/>
</dbReference>
<evidence type="ECO:0000259" key="20">
    <source>
        <dbReference type="Pfam" id="PF00501"/>
    </source>
</evidence>
<keyword evidence="4" id="KW-1003">Cell membrane</keyword>
<keyword evidence="6" id="KW-0812">Transmembrane</keyword>
<protein>
    <recommendedName>
        <fullName evidence="18">Very long-chain fatty acid transport protein</fullName>
    </recommendedName>
    <alternativeName>
        <fullName evidence="14">Long-chain-fatty-acid--CoA ligase</fullName>
    </alternativeName>
    <alternativeName>
        <fullName evidence="19">Very-long-chain acyl-CoA synthetase</fullName>
    </alternativeName>
</protein>
<evidence type="ECO:0000259" key="21">
    <source>
        <dbReference type="Pfam" id="PF13193"/>
    </source>
</evidence>
<comment type="catalytic activity">
    <reaction evidence="16">
        <text>tetracosanoate + ATP + CoA = tetracosanoyl-CoA + AMP + diphosphate</text>
        <dbReference type="Rhea" id="RHEA:33639"/>
        <dbReference type="ChEBI" id="CHEBI:30616"/>
        <dbReference type="ChEBI" id="CHEBI:31014"/>
        <dbReference type="ChEBI" id="CHEBI:33019"/>
        <dbReference type="ChEBI" id="CHEBI:57287"/>
        <dbReference type="ChEBI" id="CHEBI:65052"/>
        <dbReference type="ChEBI" id="CHEBI:456215"/>
    </reaction>
    <physiologicalReaction direction="left-to-right" evidence="16">
        <dbReference type="Rhea" id="RHEA:33640"/>
    </physiologicalReaction>
</comment>
<dbReference type="GO" id="GO:0005524">
    <property type="term" value="F:ATP binding"/>
    <property type="evidence" value="ECO:0007669"/>
    <property type="project" value="UniProtKB-KW"/>
</dbReference>
<evidence type="ECO:0000256" key="16">
    <source>
        <dbReference type="ARBA" id="ARBA00048666"/>
    </source>
</evidence>
<feature type="domain" description="AMP-dependent synthetase/ligase" evidence="20">
    <location>
        <begin position="57"/>
        <end position="385"/>
    </location>
</feature>